<dbReference type="InterPro" id="IPR036653">
    <property type="entry name" value="CinA-like_C"/>
</dbReference>
<dbReference type="EMBL" id="CAFBOQ010000035">
    <property type="protein sequence ID" value="CAB4991054.1"/>
    <property type="molecule type" value="Genomic_DNA"/>
</dbReference>
<name>A0A6J7NM53_9ZZZZ</name>
<dbReference type="Pfam" id="PF02464">
    <property type="entry name" value="CinA"/>
    <property type="match status" value="1"/>
</dbReference>
<dbReference type="Gene3D" id="3.90.950.20">
    <property type="entry name" value="CinA-like"/>
    <property type="match status" value="1"/>
</dbReference>
<evidence type="ECO:0000313" key="6">
    <source>
        <dbReference type="EMBL" id="CAB4991054.1"/>
    </source>
</evidence>
<accession>A0A6J7NM53</accession>
<proteinExistence type="predicted"/>
<dbReference type="SUPFAM" id="SSF142433">
    <property type="entry name" value="CinA-like"/>
    <property type="match status" value="1"/>
</dbReference>
<dbReference type="NCBIfam" id="TIGR00199">
    <property type="entry name" value="PncC_domain"/>
    <property type="match status" value="1"/>
</dbReference>
<evidence type="ECO:0000259" key="1">
    <source>
        <dbReference type="Pfam" id="PF02464"/>
    </source>
</evidence>
<dbReference type="EMBL" id="CAEZZN010000027">
    <property type="protein sequence ID" value="CAB4768743.1"/>
    <property type="molecule type" value="Genomic_DNA"/>
</dbReference>
<gene>
    <name evidence="2" type="ORF">UFOPK2627_00922</name>
    <name evidence="3" type="ORF">UFOPK2879_00872</name>
    <name evidence="4" type="ORF">UFOPK3078_00989</name>
    <name evidence="5" type="ORF">UFOPK3288_00998</name>
    <name evidence="6" type="ORF">UFOPK3990_01088</name>
    <name evidence="7" type="ORF">UFOPK4245_00924</name>
</gene>
<evidence type="ECO:0000313" key="2">
    <source>
        <dbReference type="EMBL" id="CAB4708681.1"/>
    </source>
</evidence>
<evidence type="ECO:0000313" key="7">
    <source>
        <dbReference type="EMBL" id="CAB5050519.1"/>
    </source>
</evidence>
<dbReference type="AlphaFoldDB" id="A0A6J7NM53"/>
<organism evidence="6">
    <name type="scientific">freshwater metagenome</name>
    <dbReference type="NCBI Taxonomy" id="449393"/>
    <lineage>
        <taxon>unclassified sequences</taxon>
        <taxon>metagenomes</taxon>
        <taxon>ecological metagenomes</taxon>
    </lineage>
</organism>
<evidence type="ECO:0000313" key="3">
    <source>
        <dbReference type="EMBL" id="CAB4768743.1"/>
    </source>
</evidence>
<dbReference type="EMBL" id="CAFBQD010000024">
    <property type="protein sequence ID" value="CAB5050519.1"/>
    <property type="molecule type" value="Genomic_DNA"/>
</dbReference>
<evidence type="ECO:0000313" key="4">
    <source>
        <dbReference type="EMBL" id="CAB4810610.1"/>
    </source>
</evidence>
<evidence type="ECO:0000313" key="5">
    <source>
        <dbReference type="EMBL" id="CAB4854767.1"/>
    </source>
</evidence>
<dbReference type="InterPro" id="IPR008136">
    <property type="entry name" value="CinA_C"/>
</dbReference>
<dbReference type="EMBL" id="CAFBLC010000032">
    <property type="protein sequence ID" value="CAB4854767.1"/>
    <property type="molecule type" value="Genomic_DNA"/>
</dbReference>
<sequence length="164" mass="16887">MALPAEIISLAAEVVDALRARGETVSTAESLTAGALSSAIVTIAGASDVFVGGTTAYRDEIKISHLQVDPAMLEEHTSVSEEVAVAMARGAIKSFGTTWGISTTGVAGPNPLDGHPVGAVWVAIQGPICQSFELSLSGERESVRNAATASAIATFARILRHRSD</sequence>
<feature type="domain" description="CinA C-terminal" evidence="1">
    <location>
        <begin position="9"/>
        <end position="157"/>
    </location>
</feature>
<protein>
    <submittedName>
        <fullName evidence="6">Unannotated protein</fullName>
    </submittedName>
</protein>
<dbReference type="EMBL" id="CAFAAU010000030">
    <property type="protein sequence ID" value="CAB4810610.1"/>
    <property type="molecule type" value="Genomic_DNA"/>
</dbReference>
<dbReference type="EMBL" id="CAEZYA010000030">
    <property type="protein sequence ID" value="CAB4708681.1"/>
    <property type="molecule type" value="Genomic_DNA"/>
</dbReference>
<reference evidence="6" key="1">
    <citation type="submission" date="2020-05" db="EMBL/GenBank/DDBJ databases">
        <authorList>
            <person name="Chiriac C."/>
            <person name="Salcher M."/>
            <person name="Ghai R."/>
            <person name="Kavagutti S V."/>
        </authorList>
    </citation>
    <scope>NUCLEOTIDE SEQUENCE</scope>
</reference>